<protein>
    <submittedName>
        <fullName evidence="1">Uncharacterized protein</fullName>
    </submittedName>
</protein>
<keyword evidence="3" id="KW-1185">Reference proteome</keyword>
<evidence type="ECO:0000313" key="2">
    <source>
        <dbReference type="EMBL" id="CAH0521904.1"/>
    </source>
</evidence>
<proteinExistence type="predicted"/>
<dbReference type="AlphaFoldDB" id="A0AAU9LDP0"/>
<reference evidence="1 3" key="1">
    <citation type="submission" date="2021-11" db="EMBL/GenBank/DDBJ databases">
        <authorList>
            <person name="Islam A."/>
            <person name="Islam S."/>
            <person name="Flora M.S."/>
            <person name="Rahman M."/>
            <person name="Ziaur R.M."/>
            <person name="Epstein J.H."/>
            <person name="Hassan M."/>
            <person name="Klassen M."/>
            <person name="Woodard K."/>
            <person name="Webb A."/>
            <person name="Webby R.J."/>
            <person name="El Zowalaty M.E."/>
        </authorList>
    </citation>
    <scope>NUCLEOTIDE SEQUENCE</scope>
    <source>
        <strain evidence="2">Pbs1</strain>
        <strain evidence="1">Pbs3</strain>
    </source>
</reference>
<evidence type="ECO:0000313" key="1">
    <source>
        <dbReference type="EMBL" id="CAH0482850.1"/>
    </source>
</evidence>
<name>A0AAU9LDP0_9STRA</name>
<organism evidence="1 4">
    <name type="scientific">Peronospora belbahrii</name>
    <dbReference type="NCBI Taxonomy" id="622444"/>
    <lineage>
        <taxon>Eukaryota</taxon>
        <taxon>Sar</taxon>
        <taxon>Stramenopiles</taxon>
        <taxon>Oomycota</taxon>
        <taxon>Peronosporomycetes</taxon>
        <taxon>Peronosporales</taxon>
        <taxon>Peronosporaceae</taxon>
        <taxon>Peronospora</taxon>
    </lineage>
</organism>
<dbReference type="Proteomes" id="UP001158986">
    <property type="component" value="Unassembled WGS sequence"/>
</dbReference>
<comment type="caution">
    <text evidence="1">The sequence shown here is derived from an EMBL/GenBank/DDBJ whole genome shotgun (WGS) entry which is preliminary data.</text>
</comment>
<evidence type="ECO:0000313" key="4">
    <source>
        <dbReference type="Proteomes" id="UP001160483"/>
    </source>
</evidence>
<sequence length="115" mass="13501">MAISEKTLLKRGHKRKMACWHNTKSLPWKDEYGVVNMPEKKSMFKSAKVIANRIYSLVHKDKTWYQKFAKSSARWAESSVGLKERSMMRMILYHLRKLFKLKGARKEGVVGVNQQ</sequence>
<gene>
    <name evidence="2" type="ORF">PBS001_LOCUS8345</name>
    <name evidence="1" type="ORF">PBS003_LOCUS9428</name>
</gene>
<dbReference type="Proteomes" id="UP001160483">
    <property type="component" value="Unassembled WGS sequence"/>
</dbReference>
<dbReference type="EMBL" id="CAKKTJ010000336">
    <property type="protein sequence ID" value="CAH0482850.1"/>
    <property type="molecule type" value="Genomic_DNA"/>
</dbReference>
<dbReference type="EMBL" id="CAKLCB010000384">
    <property type="protein sequence ID" value="CAH0521904.1"/>
    <property type="molecule type" value="Genomic_DNA"/>
</dbReference>
<evidence type="ECO:0000313" key="3">
    <source>
        <dbReference type="Proteomes" id="UP001158986"/>
    </source>
</evidence>
<accession>A0AAU9LDP0</accession>